<dbReference type="InterPro" id="IPR007348">
    <property type="entry name" value="CopC_dom"/>
</dbReference>
<protein>
    <submittedName>
        <fullName evidence="9">Copper homeostasis periplasmic binding protein CopC</fullName>
    </submittedName>
</protein>
<keyword evidence="5" id="KW-0574">Periplasm</keyword>
<evidence type="ECO:0000256" key="5">
    <source>
        <dbReference type="ARBA" id="ARBA00022764"/>
    </source>
</evidence>
<evidence type="ECO:0000259" key="8">
    <source>
        <dbReference type="Pfam" id="PF04234"/>
    </source>
</evidence>
<evidence type="ECO:0000313" key="10">
    <source>
        <dbReference type="Proteomes" id="UP001596977"/>
    </source>
</evidence>
<dbReference type="InterPro" id="IPR032694">
    <property type="entry name" value="CopC/D"/>
</dbReference>
<dbReference type="RefSeq" id="WP_264945246.1">
    <property type="nucleotide sequence ID" value="NZ_JAPDRA010000007.1"/>
</dbReference>
<feature type="signal peptide" evidence="7">
    <location>
        <begin position="1"/>
        <end position="20"/>
    </location>
</feature>
<organism evidence="9 10">
    <name type="scientific">Sphingomonas canadensis</name>
    <dbReference type="NCBI Taxonomy" id="1219257"/>
    <lineage>
        <taxon>Bacteria</taxon>
        <taxon>Pseudomonadati</taxon>
        <taxon>Pseudomonadota</taxon>
        <taxon>Alphaproteobacteria</taxon>
        <taxon>Sphingomonadales</taxon>
        <taxon>Sphingomonadaceae</taxon>
        <taxon>Sphingomonas</taxon>
    </lineage>
</organism>
<feature type="domain" description="CopC" evidence="8">
    <location>
        <begin position="21"/>
        <end position="122"/>
    </location>
</feature>
<comment type="similarity">
    <text evidence="2">Belongs to the CopC family.</text>
</comment>
<evidence type="ECO:0000256" key="6">
    <source>
        <dbReference type="ARBA" id="ARBA00023008"/>
    </source>
</evidence>
<evidence type="ECO:0000256" key="7">
    <source>
        <dbReference type="SAM" id="SignalP"/>
    </source>
</evidence>
<dbReference type="InterPro" id="IPR047685">
    <property type="entry name" value="CopC-like"/>
</dbReference>
<comment type="subcellular location">
    <subcellularLocation>
        <location evidence="1">Periplasm</location>
    </subcellularLocation>
</comment>
<feature type="chain" id="PRO_5046558070" evidence="7">
    <location>
        <begin position="21"/>
        <end position="123"/>
    </location>
</feature>
<dbReference type="Pfam" id="PF04234">
    <property type="entry name" value="CopC"/>
    <property type="match status" value="1"/>
</dbReference>
<evidence type="ECO:0000313" key="9">
    <source>
        <dbReference type="EMBL" id="MFD0947484.1"/>
    </source>
</evidence>
<dbReference type="InterPro" id="IPR014756">
    <property type="entry name" value="Ig_E-set"/>
</dbReference>
<keyword evidence="10" id="KW-1185">Reference proteome</keyword>
<keyword evidence="6" id="KW-0186">Copper</keyword>
<keyword evidence="4 7" id="KW-0732">Signal</keyword>
<sequence length="123" mass="12953">MRFAPIVAAALLLVPVAAYAHPKLVSATPAPNSVAAPTAQIKLVFSEALVAQFSGADLVMTEMPGMKMNAPMKMPAKATLGADGKTLVVTLPRALPTGSYKLSYHVVSTDTHRVEGNYSFKVK</sequence>
<name>A0ABW3HDS7_9SPHN</name>
<comment type="caution">
    <text evidence="9">The sequence shown here is derived from an EMBL/GenBank/DDBJ whole genome shotgun (WGS) entry which is preliminary data.</text>
</comment>
<evidence type="ECO:0000256" key="1">
    <source>
        <dbReference type="ARBA" id="ARBA00004418"/>
    </source>
</evidence>
<dbReference type="InterPro" id="IPR014755">
    <property type="entry name" value="Cu-Rt/internalin_Ig-like"/>
</dbReference>
<dbReference type="Gene3D" id="2.60.40.1220">
    <property type="match status" value="1"/>
</dbReference>
<gene>
    <name evidence="9" type="primary">copC</name>
    <name evidence="9" type="ORF">ACFQ1E_14125</name>
</gene>
<evidence type="ECO:0000256" key="2">
    <source>
        <dbReference type="ARBA" id="ARBA00010509"/>
    </source>
</evidence>
<dbReference type="NCBIfam" id="NF033814">
    <property type="entry name" value="copper_CopC"/>
    <property type="match status" value="1"/>
</dbReference>
<dbReference type="Proteomes" id="UP001596977">
    <property type="component" value="Unassembled WGS sequence"/>
</dbReference>
<dbReference type="PANTHER" id="PTHR34820">
    <property type="entry name" value="INNER MEMBRANE PROTEIN YEBZ"/>
    <property type="match status" value="1"/>
</dbReference>
<dbReference type="PANTHER" id="PTHR34820:SF4">
    <property type="entry name" value="INNER MEMBRANE PROTEIN YEBZ"/>
    <property type="match status" value="1"/>
</dbReference>
<dbReference type="EMBL" id="JBHTJG010000007">
    <property type="protein sequence ID" value="MFD0947484.1"/>
    <property type="molecule type" value="Genomic_DNA"/>
</dbReference>
<proteinExistence type="inferred from homology"/>
<reference evidence="10" key="1">
    <citation type="journal article" date="2019" name="Int. J. Syst. Evol. Microbiol.">
        <title>The Global Catalogue of Microorganisms (GCM) 10K type strain sequencing project: providing services to taxonomists for standard genome sequencing and annotation.</title>
        <authorList>
            <consortium name="The Broad Institute Genomics Platform"/>
            <consortium name="The Broad Institute Genome Sequencing Center for Infectious Disease"/>
            <person name="Wu L."/>
            <person name="Ma J."/>
        </authorList>
    </citation>
    <scope>NUCLEOTIDE SEQUENCE [LARGE SCALE GENOMIC DNA]</scope>
    <source>
        <strain evidence="10">CCUG 62982</strain>
    </source>
</reference>
<evidence type="ECO:0000256" key="4">
    <source>
        <dbReference type="ARBA" id="ARBA00022729"/>
    </source>
</evidence>
<dbReference type="SUPFAM" id="SSF81296">
    <property type="entry name" value="E set domains"/>
    <property type="match status" value="1"/>
</dbReference>
<keyword evidence="3" id="KW-0479">Metal-binding</keyword>
<accession>A0ABW3HDS7</accession>
<evidence type="ECO:0000256" key="3">
    <source>
        <dbReference type="ARBA" id="ARBA00022723"/>
    </source>
</evidence>